<dbReference type="PANTHER" id="PTHR13532">
    <property type="match status" value="1"/>
</dbReference>
<dbReference type="PANTHER" id="PTHR13532:SF3">
    <property type="entry name" value="INTEGRATOR COMPLEX SUBUNIT 14"/>
    <property type="match status" value="1"/>
</dbReference>
<comment type="caution">
    <text evidence="2">The sequence shown here is derived from an EMBL/GenBank/DDBJ whole genome shotgun (WGS) entry which is preliminary data.</text>
</comment>
<organism evidence="2 3">
    <name type="scientific">Calicophoron daubneyi</name>
    <name type="common">Rumen fluke</name>
    <name type="synonym">Paramphistomum daubneyi</name>
    <dbReference type="NCBI Taxonomy" id="300641"/>
    <lineage>
        <taxon>Eukaryota</taxon>
        <taxon>Metazoa</taxon>
        <taxon>Spiralia</taxon>
        <taxon>Lophotrochozoa</taxon>
        <taxon>Platyhelminthes</taxon>
        <taxon>Trematoda</taxon>
        <taxon>Digenea</taxon>
        <taxon>Plagiorchiida</taxon>
        <taxon>Pronocephalata</taxon>
        <taxon>Paramphistomoidea</taxon>
        <taxon>Paramphistomidae</taxon>
        <taxon>Calicophoron</taxon>
    </lineage>
</organism>
<dbReference type="Pfam" id="PF20504">
    <property type="entry name" value="IntS14_C"/>
    <property type="match status" value="1"/>
</dbReference>
<dbReference type="InterPro" id="IPR039841">
    <property type="entry name" value="INTS14"/>
</dbReference>
<dbReference type="AlphaFoldDB" id="A0AAV2U2S3"/>
<accession>A0AAV2U2S3</accession>
<reference evidence="2" key="1">
    <citation type="submission" date="2024-06" db="EMBL/GenBank/DDBJ databases">
        <authorList>
            <person name="Liu X."/>
            <person name="Lenzi L."/>
            <person name="Haldenby T S."/>
            <person name="Uol C."/>
        </authorList>
    </citation>
    <scope>NUCLEOTIDE SEQUENCE</scope>
</reference>
<evidence type="ECO:0000313" key="3">
    <source>
        <dbReference type="Proteomes" id="UP001497525"/>
    </source>
</evidence>
<name>A0AAV2U2S3_CALDB</name>
<evidence type="ECO:0000313" key="2">
    <source>
        <dbReference type="EMBL" id="CAL5142275.1"/>
    </source>
</evidence>
<sequence length="521" mass="57518">MPWLVLVDTHISLLRSYEAYSGETYFSLCQKLAEEVVFLLVESVVDCCISIVKPSWSGAGHQLSEFSKDVDHLVEEIRRLSAPNAWSQTSEDFTDLISWALRECFRHWGPSSDVKFLIFTTGDYSSFCTTLHCESFQNSHEEWSDSYFWLISLTNASLSQDLMAIHSQFASHSRIIPLGPSLSSASSRPLMDTIRHLSKTVLHSCCPSTQTVENTMLLGPPALIMFGRVMTTVRLVPELDPPNANGSLGRRLSLEVFGFMHASDLSNPPVSSRHLVTSLSSSPDSMFLPLLLASMQETKTVAVCVLYLNESDSEGNPNPRRVLWRYGFIHQFDTKTPVLLLSVFHTDCPGLPWLGQFEHLAPVADFAGSQLYNDAEGSSPFPVRVPDRLSYGTNSLASIPESSKTNRAQGGGAPISSEPIRYVSWVSPASLSADVNKVLRLGRRLPEKANLFFKELGRVKSTALAYGCPELLTEIARLTLAAHEHHAGSPAGHHTGASQAVQGHLKRMTHFLKNTFDSPAL</sequence>
<proteinExistence type="predicted"/>
<dbReference type="GO" id="GO:0032039">
    <property type="term" value="C:integrator complex"/>
    <property type="evidence" value="ECO:0007669"/>
    <property type="project" value="InterPro"/>
</dbReference>
<dbReference type="GO" id="GO:0034472">
    <property type="term" value="P:snRNA 3'-end processing"/>
    <property type="evidence" value="ECO:0007669"/>
    <property type="project" value="TreeGrafter"/>
</dbReference>
<protein>
    <recommendedName>
        <fullName evidence="1">Integrator complex subunit 14 C-terminal domain-containing protein</fullName>
    </recommendedName>
</protein>
<dbReference type="Proteomes" id="UP001497525">
    <property type="component" value="Unassembled WGS sequence"/>
</dbReference>
<dbReference type="InterPro" id="IPR046471">
    <property type="entry name" value="IntS14_C"/>
</dbReference>
<evidence type="ECO:0000259" key="1">
    <source>
        <dbReference type="Pfam" id="PF20504"/>
    </source>
</evidence>
<feature type="domain" description="Integrator complex subunit 14 C-terminal" evidence="1">
    <location>
        <begin position="423"/>
        <end position="478"/>
    </location>
</feature>
<dbReference type="EMBL" id="CAXLJL010000989">
    <property type="protein sequence ID" value="CAL5142275.1"/>
    <property type="molecule type" value="Genomic_DNA"/>
</dbReference>
<gene>
    <name evidence="2" type="ORF">CDAUBV1_LOCUS17522</name>
</gene>